<accession>A7STB4</accession>
<feature type="compositionally biased region" description="Polar residues" evidence="1">
    <location>
        <begin position="184"/>
        <end position="193"/>
    </location>
</feature>
<dbReference type="PhylomeDB" id="A7STB4"/>
<feature type="region of interest" description="Disordered" evidence="1">
    <location>
        <begin position="139"/>
        <end position="165"/>
    </location>
</feature>
<proteinExistence type="predicted"/>
<evidence type="ECO:0000256" key="1">
    <source>
        <dbReference type="SAM" id="MobiDB-lite"/>
    </source>
</evidence>
<feature type="compositionally biased region" description="Basic and acidic residues" evidence="1">
    <location>
        <begin position="287"/>
        <end position="325"/>
    </location>
</feature>
<feature type="region of interest" description="Disordered" evidence="1">
    <location>
        <begin position="37"/>
        <end position="121"/>
    </location>
</feature>
<keyword evidence="3" id="KW-1185">Reference proteome</keyword>
<dbReference type="InParanoid" id="A7STB4"/>
<dbReference type="EMBL" id="DS469793">
    <property type="protein sequence ID" value="EDO33052.1"/>
    <property type="molecule type" value="Genomic_DNA"/>
</dbReference>
<evidence type="ECO:0000313" key="3">
    <source>
        <dbReference type="Proteomes" id="UP000001593"/>
    </source>
</evidence>
<dbReference type="HOGENOM" id="CLU_856068_0_0_1"/>
<gene>
    <name evidence="2" type="ORF">NEMVEDRAFT_v1g217167</name>
</gene>
<feature type="compositionally biased region" description="Basic and acidic residues" evidence="1">
    <location>
        <begin position="249"/>
        <end position="279"/>
    </location>
</feature>
<reference evidence="2 3" key="1">
    <citation type="journal article" date="2007" name="Science">
        <title>Sea anemone genome reveals ancestral eumetazoan gene repertoire and genomic organization.</title>
        <authorList>
            <person name="Putnam N.H."/>
            <person name="Srivastava M."/>
            <person name="Hellsten U."/>
            <person name="Dirks B."/>
            <person name="Chapman J."/>
            <person name="Salamov A."/>
            <person name="Terry A."/>
            <person name="Shapiro H."/>
            <person name="Lindquist E."/>
            <person name="Kapitonov V.V."/>
            <person name="Jurka J."/>
            <person name="Genikhovich G."/>
            <person name="Grigoriev I.V."/>
            <person name="Lucas S.M."/>
            <person name="Steele R.E."/>
            <person name="Finnerty J.R."/>
            <person name="Technau U."/>
            <person name="Martindale M.Q."/>
            <person name="Rokhsar D.S."/>
        </authorList>
    </citation>
    <scope>NUCLEOTIDE SEQUENCE [LARGE SCALE GENOMIC DNA]</scope>
    <source>
        <strain evidence="3">CH2 X CH6</strain>
    </source>
</reference>
<feature type="compositionally biased region" description="Basic and acidic residues" evidence="1">
    <location>
        <begin position="88"/>
        <end position="120"/>
    </location>
</feature>
<feature type="compositionally biased region" description="Basic and acidic residues" evidence="1">
    <location>
        <begin position="37"/>
        <end position="70"/>
    </location>
</feature>
<name>A7STB4_NEMVE</name>
<protein>
    <submittedName>
        <fullName evidence="2">Uncharacterized protein</fullName>
    </submittedName>
</protein>
<evidence type="ECO:0000313" key="2">
    <source>
        <dbReference type="EMBL" id="EDO33052.1"/>
    </source>
</evidence>
<dbReference type="Proteomes" id="UP000001593">
    <property type="component" value="Unassembled WGS sequence"/>
</dbReference>
<feature type="region of interest" description="Disordered" evidence="1">
    <location>
        <begin position="178"/>
        <end position="325"/>
    </location>
</feature>
<organism evidence="2 3">
    <name type="scientific">Nematostella vectensis</name>
    <name type="common">Starlet sea anemone</name>
    <dbReference type="NCBI Taxonomy" id="45351"/>
    <lineage>
        <taxon>Eukaryota</taxon>
        <taxon>Metazoa</taxon>
        <taxon>Cnidaria</taxon>
        <taxon>Anthozoa</taxon>
        <taxon>Hexacorallia</taxon>
        <taxon>Actiniaria</taxon>
        <taxon>Edwardsiidae</taxon>
        <taxon>Nematostella</taxon>
    </lineage>
</organism>
<dbReference type="AlphaFoldDB" id="A7STB4"/>
<sequence length="325" mass="35955">MAGLPLVFCSNNYSEEAKEENTLLDIYALPYKDMELSENDDKQVKPDQNRTDQMDSSHVEKSVEINKNETKASGFCNESVENTGNDPESLHKINTDKTNPDKSENTHENQRQNRNDKDPYYVKTGAIAMETEESETCAGDMVGNQDSESLLTAPPAQKNVEEDVNAEKIIADQVRTIFDETKEINASSNKPTATTENTSNESEQEVGGSNALPRDLSNLQHEEGQNIVWADDNEDITKADGATMGENNEIAKDDGTDNKKGNEIAKDDGTDSKKIEIAKADCTNIDESTKTSKGDNITENRSSETTKARDGTKESERNEMRDIPT</sequence>